<dbReference type="SUPFAM" id="SSF141694">
    <property type="entry name" value="AF2212/PG0164-like"/>
    <property type="match status" value="1"/>
</dbReference>
<dbReference type="OrthoDB" id="2243618at2"/>
<protein>
    <submittedName>
        <fullName evidence="1">Uncharacterized protein DUF1905</fullName>
    </submittedName>
</protein>
<evidence type="ECO:0000313" key="2">
    <source>
        <dbReference type="Proteomes" id="UP000293874"/>
    </source>
</evidence>
<proteinExistence type="predicted"/>
<keyword evidence="2" id="KW-1185">Reference proteome</keyword>
<organism evidence="1 2">
    <name type="scientific">Pseudobacter ginsenosidimutans</name>
    <dbReference type="NCBI Taxonomy" id="661488"/>
    <lineage>
        <taxon>Bacteria</taxon>
        <taxon>Pseudomonadati</taxon>
        <taxon>Bacteroidota</taxon>
        <taxon>Chitinophagia</taxon>
        <taxon>Chitinophagales</taxon>
        <taxon>Chitinophagaceae</taxon>
        <taxon>Pseudobacter</taxon>
    </lineage>
</organism>
<dbReference type="AlphaFoldDB" id="A0A4Q7N1J1"/>
<dbReference type="Pfam" id="PF13376">
    <property type="entry name" value="OmdA"/>
    <property type="match status" value="1"/>
</dbReference>
<dbReference type="Proteomes" id="UP000293874">
    <property type="component" value="Unassembled WGS sequence"/>
</dbReference>
<name>A0A4Q7N1J1_9BACT</name>
<evidence type="ECO:0000313" key="1">
    <source>
        <dbReference type="EMBL" id="RZS75487.1"/>
    </source>
</evidence>
<comment type="caution">
    <text evidence="1">The sequence shown here is derived from an EMBL/GenBank/DDBJ whole genome shotgun (WGS) entry which is preliminary data.</text>
</comment>
<dbReference type="EMBL" id="SGXA01000001">
    <property type="protein sequence ID" value="RZS75487.1"/>
    <property type="molecule type" value="Genomic_DNA"/>
</dbReference>
<accession>A0A4Q7N1J1</accession>
<reference evidence="1 2" key="1">
    <citation type="submission" date="2019-02" db="EMBL/GenBank/DDBJ databases">
        <title>Genomic Encyclopedia of Type Strains, Phase IV (KMG-IV): sequencing the most valuable type-strain genomes for metagenomic binning, comparative biology and taxonomic classification.</title>
        <authorList>
            <person name="Goeker M."/>
        </authorList>
    </citation>
    <scope>NUCLEOTIDE SEQUENCE [LARGE SCALE GENOMIC DNA]</scope>
    <source>
        <strain evidence="1 2">DSM 18116</strain>
    </source>
</reference>
<dbReference type="RefSeq" id="WP_130539852.1">
    <property type="nucleotide sequence ID" value="NZ_CP042431.1"/>
</dbReference>
<sequence length="165" mass="18757">MQNGKEYSFKATIEIIGINPFVPVPEKVLTAIFKQAGKDRSPIPVKGSIKNHAYKQNLVRHLGVWRLYINTTMLKKSPERIGERISISIAFDPEPRTIETPPAFTKALKANKDAAKVFKQLNNSTQKEIVKYLANLKTPESLQKNINRAIRFLLGEERFIGRDKP</sequence>
<gene>
    <name evidence="1" type="ORF">EV199_1354</name>
</gene>